<keyword evidence="4 10" id="KW-0378">Hydrolase</keyword>
<evidence type="ECO:0000256" key="2">
    <source>
        <dbReference type="ARBA" id="ARBA00022723"/>
    </source>
</evidence>
<feature type="domain" description="Peptidase metallopeptidase" evidence="11">
    <location>
        <begin position="85"/>
        <end position="228"/>
    </location>
</feature>
<dbReference type="PANTHER" id="PTHR10127:SF883">
    <property type="entry name" value="ZINC METALLOPROTEINASE NAS-8"/>
    <property type="match status" value="1"/>
</dbReference>
<proteinExistence type="predicted"/>
<feature type="chain" id="PRO_5035488208" description="Metalloendopeptidase" evidence="10">
    <location>
        <begin position="28"/>
        <end position="556"/>
    </location>
</feature>
<dbReference type="CDD" id="cd10909">
    <property type="entry name" value="ChtBD1_GH18_2"/>
    <property type="match status" value="1"/>
</dbReference>
<dbReference type="FunFam" id="3.40.390.10:FF:000015">
    <property type="entry name" value="Meprin A subunit"/>
    <property type="match status" value="1"/>
</dbReference>
<evidence type="ECO:0000313" key="13">
    <source>
        <dbReference type="Proteomes" id="UP000838412"/>
    </source>
</evidence>
<evidence type="ECO:0000256" key="8">
    <source>
        <dbReference type="ARBA" id="ARBA00023157"/>
    </source>
</evidence>
<keyword evidence="8" id="KW-1015">Disulfide bond</keyword>
<dbReference type="Pfam" id="PF01400">
    <property type="entry name" value="Astacin"/>
    <property type="match status" value="1"/>
</dbReference>
<gene>
    <name evidence="12" type="primary">MEP1A</name>
    <name evidence="12" type="ORF">BLAG_LOCUS15341</name>
</gene>
<dbReference type="CDD" id="cd04280">
    <property type="entry name" value="ZnMc_astacin_like"/>
    <property type="match status" value="1"/>
</dbReference>
<evidence type="ECO:0000256" key="7">
    <source>
        <dbReference type="ARBA" id="ARBA00023145"/>
    </source>
</evidence>
<dbReference type="InterPro" id="IPR034035">
    <property type="entry name" value="Astacin-like_dom"/>
</dbReference>
<dbReference type="InterPro" id="IPR006026">
    <property type="entry name" value="Peptidase_Metallo"/>
</dbReference>
<comment type="cofactor">
    <cofactor evidence="10">
        <name>Zn(2+)</name>
        <dbReference type="ChEBI" id="CHEBI:29105"/>
    </cofactor>
    <text evidence="10">Binds 1 zinc ion per subunit.</text>
</comment>
<dbReference type="SUPFAM" id="SSF55486">
    <property type="entry name" value="Metalloproteases ('zincins'), catalytic domain"/>
    <property type="match status" value="1"/>
</dbReference>
<keyword evidence="1 10" id="KW-0645">Protease</keyword>
<evidence type="ECO:0000256" key="4">
    <source>
        <dbReference type="ARBA" id="ARBA00022801"/>
    </source>
</evidence>
<dbReference type="EMBL" id="OV696688">
    <property type="protein sequence ID" value="CAH1257388.1"/>
    <property type="molecule type" value="Genomic_DNA"/>
</dbReference>
<keyword evidence="5 10" id="KW-0862">Zinc</keyword>
<dbReference type="PRINTS" id="PR00480">
    <property type="entry name" value="ASTACIN"/>
</dbReference>
<keyword evidence="6 10" id="KW-0482">Metalloprotease</keyword>
<evidence type="ECO:0000256" key="1">
    <source>
        <dbReference type="ARBA" id="ARBA00022670"/>
    </source>
</evidence>
<keyword evidence="7" id="KW-0865">Zymogen</keyword>
<keyword evidence="9" id="KW-0325">Glycoprotein</keyword>
<dbReference type="InterPro" id="IPR001506">
    <property type="entry name" value="Peptidase_M12A"/>
</dbReference>
<reference evidence="12" key="1">
    <citation type="submission" date="2022-01" db="EMBL/GenBank/DDBJ databases">
        <authorList>
            <person name="Braso-Vives M."/>
        </authorList>
    </citation>
    <scope>NUCLEOTIDE SEQUENCE</scope>
</reference>
<dbReference type="GO" id="GO:0004222">
    <property type="term" value="F:metalloendopeptidase activity"/>
    <property type="evidence" value="ECO:0007669"/>
    <property type="project" value="UniProtKB-UniRule"/>
</dbReference>
<dbReference type="Gene3D" id="3.40.390.10">
    <property type="entry name" value="Collagenase (Catalytic Domain)"/>
    <property type="match status" value="1"/>
</dbReference>
<dbReference type="InterPro" id="IPR024079">
    <property type="entry name" value="MetalloPept_cat_dom_sf"/>
</dbReference>
<dbReference type="OrthoDB" id="291007at2759"/>
<keyword evidence="2 10" id="KW-0479">Metal-binding</keyword>
<dbReference type="GO" id="GO:0008270">
    <property type="term" value="F:zinc ion binding"/>
    <property type="evidence" value="ECO:0007669"/>
    <property type="project" value="InterPro"/>
</dbReference>
<evidence type="ECO:0000256" key="10">
    <source>
        <dbReference type="RuleBase" id="RU361183"/>
    </source>
</evidence>
<dbReference type="Proteomes" id="UP000838412">
    <property type="component" value="Chromosome 3"/>
</dbReference>
<protein>
    <recommendedName>
        <fullName evidence="10">Metalloendopeptidase</fullName>
        <ecNumber evidence="10">3.4.24.-</ecNumber>
    </recommendedName>
</protein>
<evidence type="ECO:0000259" key="11">
    <source>
        <dbReference type="SMART" id="SM00235"/>
    </source>
</evidence>
<dbReference type="AlphaFoldDB" id="A0A8K0EMG7"/>
<sequence>MAAMYNMVTLSVFTVAFACAFFPSLDAASVQSMGYNNLQGEGDSGHGSGRVAMDYIIEANKDLHLFETDIEYYGPSNSRNAIIESALLWDYKEIPFVIRQGDYSASEVSRIQSAMEEFHQHTCVRFVQRSGQEDYLHIQRLDGCWAWIGQKHEGAQNVILGDGYCLEKGSIIHELMHAVGFWHEHQRPDRDDWVNILWDNIQEDKKGDFEKHAESGVSTLGLPYDYGSIMHYSSRSHSVNGQPTIEALFPTNGLMGQNDGLSSGDIDKINTLYSCGTQKWRTDGRCGSRFPAPGATPGECNPHGQFPCCSANGYCGSGTDFCDCEGCEDFTGKLGCPTVVLYGSTNIQVSKMTSYTMTGDTHEGHPVYFSSATCDFLYYYKGDRNLEWWVGPQVGNNFGSVHVRDSHLYADEIIGTFLLWDDQWVESPDVKIACSDDVPAGVVVPQSVGGATDCTRVSLHGDVTHQPSRMTTYTRTGQTSGGRPVYVSDRDSRDFLFFFDEYNQWWVGRTIGQNFGFAYVNDCAMTPGQIRSQWELWDGSQWQVVPSVHATCIGTA</sequence>
<keyword evidence="13" id="KW-1185">Reference proteome</keyword>
<dbReference type="SMART" id="SM00235">
    <property type="entry name" value="ZnMc"/>
    <property type="match status" value="1"/>
</dbReference>
<evidence type="ECO:0000313" key="12">
    <source>
        <dbReference type="EMBL" id="CAH1257388.1"/>
    </source>
</evidence>
<evidence type="ECO:0000256" key="9">
    <source>
        <dbReference type="ARBA" id="ARBA00023180"/>
    </source>
</evidence>
<evidence type="ECO:0000256" key="3">
    <source>
        <dbReference type="ARBA" id="ARBA00022729"/>
    </source>
</evidence>
<organism evidence="12 13">
    <name type="scientific">Branchiostoma lanceolatum</name>
    <name type="common">Common lancelet</name>
    <name type="synonym">Amphioxus lanceolatum</name>
    <dbReference type="NCBI Taxonomy" id="7740"/>
    <lineage>
        <taxon>Eukaryota</taxon>
        <taxon>Metazoa</taxon>
        <taxon>Chordata</taxon>
        <taxon>Cephalochordata</taxon>
        <taxon>Leptocardii</taxon>
        <taxon>Amphioxiformes</taxon>
        <taxon>Branchiostomatidae</taxon>
        <taxon>Branchiostoma</taxon>
    </lineage>
</organism>
<name>A0A8K0EMG7_BRALA</name>
<dbReference type="EC" id="3.4.24.-" evidence="10"/>
<evidence type="ECO:0000256" key="5">
    <source>
        <dbReference type="ARBA" id="ARBA00022833"/>
    </source>
</evidence>
<dbReference type="GO" id="GO:0006508">
    <property type="term" value="P:proteolysis"/>
    <property type="evidence" value="ECO:0007669"/>
    <property type="project" value="UniProtKB-KW"/>
</dbReference>
<evidence type="ECO:0000256" key="6">
    <source>
        <dbReference type="ARBA" id="ARBA00023049"/>
    </source>
</evidence>
<accession>A0A8K0EMG7</accession>
<feature type="signal peptide" evidence="10">
    <location>
        <begin position="1"/>
        <end position="27"/>
    </location>
</feature>
<keyword evidence="3 10" id="KW-0732">Signal</keyword>
<dbReference type="PANTHER" id="PTHR10127">
    <property type="entry name" value="DISCOIDIN, CUB, EGF, LAMININ , AND ZINC METALLOPROTEASE DOMAIN CONTAINING"/>
    <property type="match status" value="1"/>
</dbReference>